<evidence type="ECO:0000313" key="3">
    <source>
        <dbReference type="Proteomes" id="UP001521116"/>
    </source>
</evidence>
<evidence type="ECO:0000256" key="1">
    <source>
        <dbReference type="SAM" id="MobiDB-lite"/>
    </source>
</evidence>
<proteinExistence type="predicted"/>
<accession>A0ABR3SA12</accession>
<comment type="caution">
    <text evidence="2">The sequence shown here is derived from an EMBL/GenBank/DDBJ whole genome shotgun (WGS) entry which is preliminary data.</text>
</comment>
<feature type="compositionally biased region" description="Basic and acidic residues" evidence="1">
    <location>
        <begin position="235"/>
        <end position="244"/>
    </location>
</feature>
<organism evidence="2 3">
    <name type="scientific">Neofusicoccum ribis</name>
    <dbReference type="NCBI Taxonomy" id="45134"/>
    <lineage>
        <taxon>Eukaryota</taxon>
        <taxon>Fungi</taxon>
        <taxon>Dikarya</taxon>
        <taxon>Ascomycota</taxon>
        <taxon>Pezizomycotina</taxon>
        <taxon>Dothideomycetes</taxon>
        <taxon>Dothideomycetes incertae sedis</taxon>
        <taxon>Botryosphaeriales</taxon>
        <taxon>Botryosphaeriaceae</taxon>
        <taxon>Neofusicoccum</taxon>
    </lineage>
</organism>
<name>A0ABR3SA12_9PEZI</name>
<gene>
    <name evidence="2" type="ORF">SLS56_012013</name>
</gene>
<keyword evidence="3" id="KW-1185">Reference proteome</keyword>
<dbReference type="EMBL" id="JAJVDC020000358">
    <property type="protein sequence ID" value="KAL1614786.1"/>
    <property type="molecule type" value="Genomic_DNA"/>
</dbReference>
<protein>
    <submittedName>
        <fullName evidence="2">Uncharacterized protein</fullName>
    </submittedName>
</protein>
<feature type="region of interest" description="Disordered" evidence="1">
    <location>
        <begin position="231"/>
        <end position="272"/>
    </location>
</feature>
<sequence length="468" mass="53350">MAESKINVSLFICCDMENDKEYLIYLNVPFTRPNWKFPRDVYLVLPVEDLQLETSFVDAGSIPHVGTEHLLNDGLKPTDKPLETLELLQCRLLLQWRDLSTSTAIDAYFSDTSLVDVFRNISTNTREGRLTTPKLDWKNMYKGCKGAKNNWDQYPYKQSANDNNLTWNPCLDLEPPPYNDVAPRPPTSAFAERVEQPEEPSSSAETQLIWANTPPPFDSDCVFKDTGPFAREKRKATERPEEGPYRSPKARKLMEDIEPGTPTERDSVSSSTSAINIPAAGLQWGSQLTEMKEAIRSSLRRRRAHVSKTDNPDYTPLAAPCLDIELQELILKMWNYDQFAHDVFRDQLLNLGFLASRLIVVRFDAAKVAVQKAFLKRSASMLVAHRFRPADLEADATRLLEWLERRVCRNATTLLTDELRHLFWHCSAAKVGLMYAVERSDVEAFFEQKAKCCALAFIAFGREVSLDE</sequence>
<dbReference type="Proteomes" id="UP001521116">
    <property type="component" value="Unassembled WGS sequence"/>
</dbReference>
<reference evidence="2 3" key="1">
    <citation type="submission" date="2024-02" db="EMBL/GenBank/DDBJ databases">
        <title>De novo assembly and annotation of 12 fungi associated with fruit tree decline syndrome in Ontario, Canada.</title>
        <authorList>
            <person name="Sulman M."/>
            <person name="Ellouze W."/>
            <person name="Ilyukhin E."/>
        </authorList>
    </citation>
    <scope>NUCLEOTIDE SEQUENCE [LARGE SCALE GENOMIC DNA]</scope>
    <source>
        <strain evidence="2 3">M1-105</strain>
    </source>
</reference>
<evidence type="ECO:0000313" key="2">
    <source>
        <dbReference type="EMBL" id="KAL1614786.1"/>
    </source>
</evidence>